<keyword evidence="2" id="KW-1185">Reference proteome</keyword>
<dbReference type="AlphaFoldDB" id="A0A3A1R0E1"/>
<dbReference type="InterPro" id="IPR024997">
    <property type="entry name" value="DUF3892"/>
</dbReference>
<dbReference type="Proteomes" id="UP000265801">
    <property type="component" value="Unassembled WGS sequence"/>
</dbReference>
<reference evidence="1 2" key="1">
    <citation type="submission" date="2018-09" db="EMBL/GenBank/DDBJ databases">
        <title>Bacillus saliacetes sp. nov., isolated from Thai shrimp paste (Ka-pi).</title>
        <authorList>
            <person name="Daroonpunt R."/>
            <person name="Tanasupawat S."/>
            <person name="Yiamsombut S."/>
        </authorList>
    </citation>
    <scope>NUCLEOTIDE SEQUENCE [LARGE SCALE GENOMIC DNA]</scope>
    <source>
        <strain evidence="1 2">SKP7-4</strain>
    </source>
</reference>
<dbReference type="Pfam" id="PF13031">
    <property type="entry name" value="DUF3892"/>
    <property type="match status" value="1"/>
</dbReference>
<name>A0A3A1R0E1_9BACI</name>
<gene>
    <name evidence="1" type="ORF">D3H55_11845</name>
</gene>
<evidence type="ECO:0000313" key="2">
    <source>
        <dbReference type="Proteomes" id="UP000265801"/>
    </source>
</evidence>
<dbReference type="OrthoDB" id="1647761at2"/>
<organism evidence="1 2">
    <name type="scientific">Bacillus salacetis</name>
    <dbReference type="NCBI Taxonomy" id="2315464"/>
    <lineage>
        <taxon>Bacteria</taxon>
        <taxon>Bacillati</taxon>
        <taxon>Bacillota</taxon>
        <taxon>Bacilli</taxon>
        <taxon>Bacillales</taxon>
        <taxon>Bacillaceae</taxon>
        <taxon>Bacillus</taxon>
    </lineage>
</organism>
<comment type="caution">
    <text evidence="1">The sequence shown here is derived from an EMBL/GenBank/DDBJ whole genome shotgun (WGS) entry which is preliminary data.</text>
</comment>
<accession>A0A3A1R0E1</accession>
<protein>
    <recommendedName>
        <fullName evidence="3">DUF3892 domain-containing protein</fullName>
    </recommendedName>
</protein>
<dbReference type="EMBL" id="QXIR01000015">
    <property type="protein sequence ID" value="RIW33075.1"/>
    <property type="molecule type" value="Genomic_DNA"/>
</dbReference>
<evidence type="ECO:0000313" key="1">
    <source>
        <dbReference type="EMBL" id="RIW33075.1"/>
    </source>
</evidence>
<sequence>MQMEEITKIQRHPNGQIISFQTSTGRIISYQKAVMEANEGLLAGVSVDFDEEGFSQLADNYNQGSAFSDLPEIF</sequence>
<proteinExistence type="predicted"/>
<evidence type="ECO:0008006" key="3">
    <source>
        <dbReference type="Google" id="ProtNLM"/>
    </source>
</evidence>